<comment type="caution">
    <text evidence="3">The sequence shown here is derived from an EMBL/GenBank/DDBJ whole genome shotgun (WGS) entry which is preliminary data.</text>
</comment>
<dbReference type="PANTHER" id="PTHR12788:SF10">
    <property type="entry name" value="PROTEIN-TYROSINE SULFOTRANSFERASE"/>
    <property type="match status" value="1"/>
</dbReference>
<keyword evidence="4" id="KW-1185">Reference proteome</keyword>
<dbReference type="PROSITE" id="PS50005">
    <property type="entry name" value="TPR"/>
    <property type="match status" value="1"/>
</dbReference>
<dbReference type="InParanoid" id="A0A4R2PUV2"/>
<dbReference type="InterPro" id="IPR026634">
    <property type="entry name" value="TPST-like"/>
</dbReference>
<accession>A0A4R2PUV2</accession>
<dbReference type="Proteomes" id="UP000295399">
    <property type="component" value="Unassembled WGS sequence"/>
</dbReference>
<dbReference type="Pfam" id="PF13432">
    <property type="entry name" value="TPR_16"/>
    <property type="match status" value="1"/>
</dbReference>
<reference evidence="3 4" key="1">
    <citation type="submission" date="2019-03" db="EMBL/GenBank/DDBJ databases">
        <title>Genomic Encyclopedia of Type Strains, Phase IV (KMG-IV): sequencing the most valuable type-strain genomes for metagenomic binning, comparative biology and taxonomic classification.</title>
        <authorList>
            <person name="Goeker M."/>
        </authorList>
    </citation>
    <scope>NUCLEOTIDE SEQUENCE [LARGE SCALE GENOMIC DNA]</scope>
    <source>
        <strain evidence="3 4">DSM 2132</strain>
    </source>
</reference>
<dbReference type="Gene3D" id="1.25.40.10">
    <property type="entry name" value="Tetratricopeptide repeat domain"/>
    <property type="match status" value="2"/>
</dbReference>
<dbReference type="InterPro" id="IPR027417">
    <property type="entry name" value="P-loop_NTPase"/>
</dbReference>
<evidence type="ECO:0000313" key="4">
    <source>
        <dbReference type="Proteomes" id="UP000295399"/>
    </source>
</evidence>
<keyword evidence="2" id="KW-0802">TPR repeat</keyword>
<sequence length="470" mass="51444">MTAQVAKSGPAPTTATDASARHAQAVAHHKAGRRVEAARIYDAMVADDPGDPRGWFGLGVVAAQDGRPADAIVHFERAIAAGGLRAEHHHNLAGCKTALGRLAEAETHYREALRLNPGYCEAYFNYAQSRAFSTDGSPWAEAVETRLKTPGLARTDRRFLHFAAGKFWHDAGAPDRAWPHYQAGNALHDGGFDRDAWTQQGERTLAAIDRALLSRLAGHGHDDAGLVFVVGMPRSGTSLIEQMLASHRRVTGLGERADIHAIAEALAQRTGRPHPDYVAQLTPALAKGFGAAYARTLRAAAPDAPVIVDKHPLNFRHVGLIRALLPRARIVWARRDPLDTCLSCFQQNFRSGQDYSFDLDDLALVYAWHERLMRHWTSVAGPVHRVDYDQLVADPEATARALAGFIGVNWDPQMLAFHTTDRAVHTASRWQVRQPLYTSSAGRARRYARHLGPLVDALTRHGVAVKVPAP</sequence>
<dbReference type="SMART" id="SM00028">
    <property type="entry name" value="TPR"/>
    <property type="match status" value="2"/>
</dbReference>
<keyword evidence="1" id="KW-0808">Transferase</keyword>
<feature type="repeat" description="TPR" evidence="2">
    <location>
        <begin position="86"/>
        <end position="119"/>
    </location>
</feature>
<name>A0A4R2PUV2_RHOSA</name>
<proteinExistence type="predicted"/>
<evidence type="ECO:0000256" key="1">
    <source>
        <dbReference type="ARBA" id="ARBA00022679"/>
    </source>
</evidence>
<dbReference type="AlphaFoldDB" id="A0A4R2PUV2"/>
<dbReference type="Gene3D" id="3.40.50.300">
    <property type="entry name" value="P-loop containing nucleotide triphosphate hydrolases"/>
    <property type="match status" value="1"/>
</dbReference>
<organism evidence="3 4">
    <name type="scientific">Rhodothalassium salexigens DSM 2132</name>
    <dbReference type="NCBI Taxonomy" id="1188247"/>
    <lineage>
        <taxon>Bacteria</taxon>
        <taxon>Pseudomonadati</taxon>
        <taxon>Pseudomonadota</taxon>
        <taxon>Alphaproteobacteria</taxon>
        <taxon>Rhodothalassiales</taxon>
        <taxon>Rhodothalassiaceae</taxon>
        <taxon>Rhodothalassium</taxon>
    </lineage>
</organism>
<dbReference type="InterPro" id="IPR011990">
    <property type="entry name" value="TPR-like_helical_dom_sf"/>
</dbReference>
<dbReference type="InterPro" id="IPR019734">
    <property type="entry name" value="TPR_rpt"/>
</dbReference>
<dbReference type="RefSeq" id="WP_165878718.1">
    <property type="nucleotide sequence ID" value="NZ_JACIGF010000002.1"/>
</dbReference>
<dbReference type="SUPFAM" id="SSF52540">
    <property type="entry name" value="P-loop containing nucleoside triphosphate hydrolases"/>
    <property type="match status" value="1"/>
</dbReference>
<protein>
    <submittedName>
        <fullName evidence="3">Tetratricopeptide repeat protein</fullName>
    </submittedName>
</protein>
<dbReference type="EMBL" id="SLXO01000002">
    <property type="protein sequence ID" value="TCP37951.1"/>
    <property type="molecule type" value="Genomic_DNA"/>
</dbReference>
<dbReference type="GO" id="GO:0008476">
    <property type="term" value="F:protein-tyrosine sulfotransferase activity"/>
    <property type="evidence" value="ECO:0007669"/>
    <property type="project" value="InterPro"/>
</dbReference>
<evidence type="ECO:0000313" key="3">
    <source>
        <dbReference type="EMBL" id="TCP37951.1"/>
    </source>
</evidence>
<dbReference type="Pfam" id="PF13469">
    <property type="entry name" value="Sulfotransfer_3"/>
    <property type="match status" value="1"/>
</dbReference>
<dbReference type="PANTHER" id="PTHR12788">
    <property type="entry name" value="PROTEIN-TYROSINE SULFOTRANSFERASE 2"/>
    <property type="match status" value="1"/>
</dbReference>
<gene>
    <name evidence="3" type="ORF">EV659_102362</name>
</gene>
<dbReference type="SUPFAM" id="SSF48452">
    <property type="entry name" value="TPR-like"/>
    <property type="match status" value="1"/>
</dbReference>
<evidence type="ECO:0000256" key="2">
    <source>
        <dbReference type="PROSITE-ProRule" id="PRU00339"/>
    </source>
</evidence>